<gene>
    <name evidence="1" type="ORF">E8E12_007586</name>
</gene>
<dbReference type="AlphaFoldDB" id="A0A9P4WQF5"/>
<name>A0A9P4WQF5_9PLEO</name>
<reference evidence="1" key="1">
    <citation type="submission" date="2019-04" db="EMBL/GenBank/DDBJ databases">
        <title>Sequencing of skin fungus with MAO and IRED activity.</title>
        <authorList>
            <person name="Marsaioli A.J."/>
            <person name="Bonatto J.M.C."/>
            <person name="Reis Junior O."/>
        </authorList>
    </citation>
    <scope>NUCLEOTIDE SEQUENCE</scope>
    <source>
        <strain evidence="1">28M1</strain>
    </source>
</reference>
<dbReference type="Proteomes" id="UP000758155">
    <property type="component" value="Unassembled WGS sequence"/>
</dbReference>
<organism evidence="1 2">
    <name type="scientific">Didymella heteroderae</name>
    <dbReference type="NCBI Taxonomy" id="1769908"/>
    <lineage>
        <taxon>Eukaryota</taxon>
        <taxon>Fungi</taxon>
        <taxon>Dikarya</taxon>
        <taxon>Ascomycota</taxon>
        <taxon>Pezizomycotina</taxon>
        <taxon>Dothideomycetes</taxon>
        <taxon>Pleosporomycetidae</taxon>
        <taxon>Pleosporales</taxon>
        <taxon>Pleosporineae</taxon>
        <taxon>Didymellaceae</taxon>
        <taxon>Didymella</taxon>
    </lineage>
</organism>
<accession>A0A9P4WQF5</accession>
<comment type="caution">
    <text evidence="1">The sequence shown here is derived from an EMBL/GenBank/DDBJ whole genome shotgun (WGS) entry which is preliminary data.</text>
</comment>
<evidence type="ECO:0000313" key="2">
    <source>
        <dbReference type="Proteomes" id="UP000758155"/>
    </source>
</evidence>
<dbReference type="EMBL" id="SWKV01000034">
    <property type="protein sequence ID" value="KAF3038842.1"/>
    <property type="molecule type" value="Genomic_DNA"/>
</dbReference>
<evidence type="ECO:0000313" key="1">
    <source>
        <dbReference type="EMBL" id="KAF3038842.1"/>
    </source>
</evidence>
<sequence length="120" mass="13317">MAQNISAPRQGSLQEVCYSYTPIDGPDIIRILTLNPGLPDGPLSGELHYVSLSDLADASNENEDEDRSFEAISTTFRVLIWLRFDERAGSLFGKNCKERLSKTAQVYRQLGQLVSSARPV</sequence>
<keyword evidence="2" id="KW-1185">Reference proteome</keyword>
<proteinExistence type="predicted"/>
<protein>
    <submittedName>
        <fullName evidence="1">Uncharacterized protein</fullName>
    </submittedName>
</protein>